<dbReference type="RefSeq" id="WP_129185171.1">
    <property type="nucleotide sequence ID" value="NZ_JAGIOG010000001.1"/>
</dbReference>
<keyword evidence="2" id="KW-1185">Reference proteome</keyword>
<dbReference type="Proteomes" id="UP001515100">
    <property type="component" value="Unassembled WGS sequence"/>
</dbReference>
<dbReference type="AlphaFoldDB" id="A0A641AIT2"/>
<dbReference type="OrthoDB" id="3748979at2"/>
<reference evidence="1" key="1">
    <citation type="submission" date="2019-09" db="EMBL/GenBank/DDBJ databases">
        <authorList>
            <person name="Li J."/>
        </authorList>
    </citation>
    <scope>NUCLEOTIDE SEQUENCE [LARGE SCALE GENOMIC DNA]</scope>
    <source>
        <strain evidence="1">NRBC 14897</strain>
    </source>
</reference>
<gene>
    <name evidence="1" type="ORF">ESP62_016510</name>
</gene>
<name>A0A641AIT2_9ACTN</name>
<comment type="caution">
    <text evidence="1">The sequence shown here is derived from an EMBL/GenBank/DDBJ whole genome shotgun (WGS) entry which is preliminary data.</text>
</comment>
<evidence type="ECO:0000313" key="1">
    <source>
        <dbReference type="EMBL" id="KAA1373568.1"/>
    </source>
</evidence>
<protein>
    <submittedName>
        <fullName evidence="1">Uncharacterized protein</fullName>
    </submittedName>
</protein>
<dbReference type="EMBL" id="SDPP02000005">
    <property type="protein sequence ID" value="KAA1373568.1"/>
    <property type="molecule type" value="Genomic_DNA"/>
</dbReference>
<sequence length="88" mass="10260">MNTTLDTTLMPAQHVHTPSIHDVNPTHGSHGEEVKAVALFESRRGRVTRAWDELSEIDRAVLLESVRQRRKLQRRKQEIYAQVYNRAR</sequence>
<organism evidence="1 2">
    <name type="scientific">Aeromicrobium fastidiosum</name>
    <dbReference type="NCBI Taxonomy" id="52699"/>
    <lineage>
        <taxon>Bacteria</taxon>
        <taxon>Bacillati</taxon>
        <taxon>Actinomycetota</taxon>
        <taxon>Actinomycetes</taxon>
        <taxon>Propionibacteriales</taxon>
        <taxon>Nocardioidaceae</taxon>
        <taxon>Aeromicrobium</taxon>
    </lineage>
</organism>
<proteinExistence type="predicted"/>
<evidence type="ECO:0000313" key="2">
    <source>
        <dbReference type="Proteomes" id="UP001515100"/>
    </source>
</evidence>
<accession>A0A641AIT2</accession>